<comment type="caution">
    <text evidence="1">The sequence shown here is derived from an EMBL/GenBank/DDBJ whole genome shotgun (WGS) entry which is preliminary data.</text>
</comment>
<keyword evidence="2" id="KW-1185">Reference proteome</keyword>
<dbReference type="Proteomes" id="UP000789901">
    <property type="component" value="Unassembled WGS sequence"/>
</dbReference>
<evidence type="ECO:0000313" key="2">
    <source>
        <dbReference type="Proteomes" id="UP000789901"/>
    </source>
</evidence>
<reference evidence="1 2" key="1">
    <citation type="submission" date="2021-06" db="EMBL/GenBank/DDBJ databases">
        <authorList>
            <person name="Kallberg Y."/>
            <person name="Tangrot J."/>
            <person name="Rosling A."/>
        </authorList>
    </citation>
    <scope>NUCLEOTIDE SEQUENCE [LARGE SCALE GENOMIC DNA]</scope>
    <source>
        <strain evidence="1 2">120-4 pot B 10/14</strain>
    </source>
</reference>
<dbReference type="EMBL" id="CAJVQB010011919">
    <property type="protein sequence ID" value="CAG8751433.1"/>
    <property type="molecule type" value="Genomic_DNA"/>
</dbReference>
<organism evidence="1 2">
    <name type="scientific">Gigaspora margarita</name>
    <dbReference type="NCBI Taxonomy" id="4874"/>
    <lineage>
        <taxon>Eukaryota</taxon>
        <taxon>Fungi</taxon>
        <taxon>Fungi incertae sedis</taxon>
        <taxon>Mucoromycota</taxon>
        <taxon>Glomeromycotina</taxon>
        <taxon>Glomeromycetes</taxon>
        <taxon>Diversisporales</taxon>
        <taxon>Gigasporaceae</taxon>
        <taxon>Gigaspora</taxon>
    </lineage>
</organism>
<sequence length="55" mass="6346">LSVKCQMPFNKYENPDFIAHTGLSKLYVSTVSKYFNGTADIVHEKIKTYYQKSLV</sequence>
<evidence type="ECO:0000313" key="1">
    <source>
        <dbReference type="EMBL" id="CAG8751433.1"/>
    </source>
</evidence>
<gene>
    <name evidence="1" type="ORF">GMARGA_LOCUS16437</name>
</gene>
<proteinExistence type="predicted"/>
<protein>
    <submittedName>
        <fullName evidence="1">32344_t:CDS:1</fullName>
    </submittedName>
</protein>
<feature type="non-terminal residue" evidence="1">
    <location>
        <position position="1"/>
    </location>
</feature>
<accession>A0ABN7VBF5</accession>
<name>A0ABN7VBF5_GIGMA</name>